<evidence type="ECO:0000256" key="3">
    <source>
        <dbReference type="ARBA" id="ARBA00022741"/>
    </source>
</evidence>
<dbReference type="GO" id="GO:0022857">
    <property type="term" value="F:transmembrane transporter activity"/>
    <property type="evidence" value="ECO:0007669"/>
    <property type="project" value="InterPro"/>
</dbReference>
<dbReference type="SUPFAM" id="SSF52540">
    <property type="entry name" value="P-loop containing nucleoside triphosphate hydrolases"/>
    <property type="match status" value="1"/>
</dbReference>
<dbReference type="Gene3D" id="2.40.50.100">
    <property type="match status" value="1"/>
</dbReference>
<keyword evidence="2" id="KW-0813">Transport</keyword>
<dbReference type="FunFam" id="3.40.50.300:FF:000425">
    <property type="entry name" value="Probable ABC transporter, ATP-binding subunit"/>
    <property type="match status" value="1"/>
</dbReference>
<dbReference type="InterPro" id="IPR027417">
    <property type="entry name" value="P-loop_NTPase"/>
</dbReference>
<dbReference type="Proteomes" id="UP000531216">
    <property type="component" value="Unassembled WGS sequence"/>
</dbReference>
<dbReference type="InterPro" id="IPR050093">
    <property type="entry name" value="ABC_SmlMolc_Importer"/>
</dbReference>
<dbReference type="Pfam" id="PF00005">
    <property type="entry name" value="ABC_tran"/>
    <property type="match status" value="1"/>
</dbReference>
<comment type="caution">
    <text evidence="6">The sequence shown here is derived from an EMBL/GenBank/DDBJ whole genome shotgun (WGS) entry which is preliminary data.</text>
</comment>
<protein>
    <submittedName>
        <fullName evidence="6">Putative spermidine/putrescine transport system ATP-binding protein</fullName>
    </submittedName>
</protein>
<dbReference type="GO" id="GO:0016887">
    <property type="term" value="F:ATP hydrolysis activity"/>
    <property type="evidence" value="ECO:0007669"/>
    <property type="project" value="InterPro"/>
</dbReference>
<dbReference type="Pfam" id="PF08402">
    <property type="entry name" value="TOBE_2"/>
    <property type="match status" value="1"/>
</dbReference>
<dbReference type="PROSITE" id="PS00211">
    <property type="entry name" value="ABC_TRANSPORTER_1"/>
    <property type="match status" value="1"/>
</dbReference>
<evidence type="ECO:0000256" key="4">
    <source>
        <dbReference type="ARBA" id="ARBA00022840"/>
    </source>
</evidence>
<accession>A0A7W6BV92</accession>
<keyword evidence="3" id="KW-0547">Nucleotide-binding</keyword>
<dbReference type="GO" id="GO:0043190">
    <property type="term" value="C:ATP-binding cassette (ABC) transporter complex"/>
    <property type="evidence" value="ECO:0007669"/>
    <property type="project" value="InterPro"/>
</dbReference>
<dbReference type="SMART" id="SM00382">
    <property type="entry name" value="AAA"/>
    <property type="match status" value="1"/>
</dbReference>
<dbReference type="PANTHER" id="PTHR42781:SF4">
    <property type="entry name" value="SPERMIDINE_PUTRESCINE IMPORT ATP-BINDING PROTEIN POTA"/>
    <property type="match status" value="1"/>
</dbReference>
<organism evidence="6 7">
    <name type="scientific">Aureimonas phyllosphaerae</name>
    <dbReference type="NCBI Taxonomy" id="1166078"/>
    <lineage>
        <taxon>Bacteria</taxon>
        <taxon>Pseudomonadati</taxon>
        <taxon>Pseudomonadota</taxon>
        <taxon>Alphaproteobacteria</taxon>
        <taxon>Hyphomicrobiales</taxon>
        <taxon>Aurantimonadaceae</taxon>
        <taxon>Aureimonas</taxon>
    </lineage>
</organism>
<feature type="domain" description="ABC transporter" evidence="5">
    <location>
        <begin position="4"/>
        <end position="234"/>
    </location>
</feature>
<dbReference type="InterPro" id="IPR013611">
    <property type="entry name" value="Transp-assoc_OB_typ2"/>
</dbReference>
<comment type="similarity">
    <text evidence="1">Belongs to the ABC transporter superfamily.</text>
</comment>
<dbReference type="PANTHER" id="PTHR42781">
    <property type="entry name" value="SPERMIDINE/PUTRESCINE IMPORT ATP-BINDING PROTEIN POTA"/>
    <property type="match status" value="1"/>
</dbReference>
<dbReference type="InterPro" id="IPR008995">
    <property type="entry name" value="Mo/tungstate-bd_C_term_dom"/>
</dbReference>
<name>A0A7W6BV92_9HYPH</name>
<reference evidence="6 7" key="1">
    <citation type="submission" date="2020-08" db="EMBL/GenBank/DDBJ databases">
        <title>Genomic Encyclopedia of Type Strains, Phase IV (KMG-IV): sequencing the most valuable type-strain genomes for metagenomic binning, comparative biology and taxonomic classification.</title>
        <authorList>
            <person name="Goeker M."/>
        </authorList>
    </citation>
    <scope>NUCLEOTIDE SEQUENCE [LARGE SCALE GENOMIC DNA]</scope>
    <source>
        <strain evidence="6 7">DSM 25024</strain>
    </source>
</reference>
<keyword evidence="7" id="KW-1185">Reference proteome</keyword>
<keyword evidence="4 6" id="KW-0067">ATP-binding</keyword>
<evidence type="ECO:0000313" key="6">
    <source>
        <dbReference type="EMBL" id="MBB3936935.1"/>
    </source>
</evidence>
<dbReference type="SUPFAM" id="SSF50331">
    <property type="entry name" value="MOP-like"/>
    <property type="match status" value="1"/>
</dbReference>
<dbReference type="AlphaFoldDB" id="A0A7W6BV92"/>
<proteinExistence type="inferred from homology"/>
<dbReference type="InterPro" id="IPR003439">
    <property type="entry name" value="ABC_transporter-like_ATP-bd"/>
</dbReference>
<gene>
    <name evidence="6" type="ORF">GGR05_003100</name>
</gene>
<dbReference type="OrthoDB" id="9767663at2"/>
<evidence type="ECO:0000259" key="5">
    <source>
        <dbReference type="PROSITE" id="PS50893"/>
    </source>
</evidence>
<sequence length="345" mass="36552">MTALVLSGVTKRYGAATAVDAVDLAIPEGTFVCLLGPSGCGKTTLMRMIAGLETPTAGDIRFGSETITHVPVHKRGFGMVFQSLALFPHLTVGDNIAYPLRLRGTSRGAAEARVRELLDLVRLPGVEGRAITQLSGGQRQRVAIARALAVAPRLFLLDEPLSALDAKLREAMQVELRLLQERLGITTIVVTHDQREAMTMADQVVVMQNGRVLQMDRPIEVYRRPATPFVADFLGQTNLLEARREAGGARLASGALLPGLALPGEAALLSVRPEDVVLLPEGDGPIAARVEFVRDMGSAVEIYLRSGDARIIAHREAGADVPPAGTPVSLALKPGAATVFPAGAA</sequence>
<dbReference type="InterPro" id="IPR003593">
    <property type="entry name" value="AAA+_ATPase"/>
</dbReference>
<dbReference type="InterPro" id="IPR012340">
    <property type="entry name" value="NA-bd_OB-fold"/>
</dbReference>
<dbReference type="GO" id="GO:0005524">
    <property type="term" value="F:ATP binding"/>
    <property type="evidence" value="ECO:0007669"/>
    <property type="project" value="UniProtKB-KW"/>
</dbReference>
<dbReference type="RefSeq" id="WP_090962711.1">
    <property type="nucleotide sequence ID" value="NZ_FOOA01000006.1"/>
</dbReference>
<dbReference type="InterPro" id="IPR017871">
    <property type="entry name" value="ABC_transporter-like_CS"/>
</dbReference>
<dbReference type="Gene3D" id="3.40.50.300">
    <property type="entry name" value="P-loop containing nucleotide triphosphate hydrolases"/>
    <property type="match status" value="1"/>
</dbReference>
<evidence type="ECO:0000256" key="1">
    <source>
        <dbReference type="ARBA" id="ARBA00005417"/>
    </source>
</evidence>
<evidence type="ECO:0000313" key="7">
    <source>
        <dbReference type="Proteomes" id="UP000531216"/>
    </source>
</evidence>
<dbReference type="EMBL" id="JACIDO010000006">
    <property type="protein sequence ID" value="MBB3936935.1"/>
    <property type="molecule type" value="Genomic_DNA"/>
</dbReference>
<dbReference type="Gene3D" id="2.40.50.140">
    <property type="entry name" value="Nucleic acid-binding proteins"/>
    <property type="match status" value="1"/>
</dbReference>
<evidence type="ECO:0000256" key="2">
    <source>
        <dbReference type="ARBA" id="ARBA00022448"/>
    </source>
</evidence>
<dbReference type="PROSITE" id="PS50893">
    <property type="entry name" value="ABC_TRANSPORTER_2"/>
    <property type="match status" value="1"/>
</dbReference>
<dbReference type="GO" id="GO:0015697">
    <property type="term" value="P:quaternary ammonium group transport"/>
    <property type="evidence" value="ECO:0007669"/>
    <property type="project" value="UniProtKB-ARBA"/>
</dbReference>